<evidence type="ECO:0000313" key="10">
    <source>
        <dbReference type="Proteomes" id="UP000220904"/>
    </source>
</evidence>
<evidence type="ECO:0000256" key="6">
    <source>
        <dbReference type="NCBIfam" id="TIGR03319"/>
    </source>
</evidence>
<evidence type="ECO:0000256" key="2">
    <source>
        <dbReference type="ARBA" id="ARBA00022759"/>
    </source>
</evidence>
<comment type="function">
    <text evidence="5">Endoribonuclease that initiates mRNA decay.</text>
</comment>
<comment type="similarity">
    <text evidence="5">Belongs to the RNase Y family.</text>
</comment>
<dbReference type="CDD" id="cd00077">
    <property type="entry name" value="HDc"/>
    <property type="match status" value="1"/>
</dbReference>
<organism evidence="9 10">
    <name type="scientific">Faecalibacterium prausnitzii</name>
    <dbReference type="NCBI Taxonomy" id="853"/>
    <lineage>
        <taxon>Bacteria</taxon>
        <taxon>Bacillati</taxon>
        <taxon>Bacillota</taxon>
        <taxon>Clostridia</taxon>
        <taxon>Eubacteriales</taxon>
        <taxon>Oscillospiraceae</taxon>
        <taxon>Faecalibacterium</taxon>
    </lineage>
</organism>
<dbReference type="InterPro" id="IPR003607">
    <property type="entry name" value="HD/PDEase_dom"/>
</dbReference>
<dbReference type="OrthoDB" id="9803205at2"/>
<dbReference type="InterPro" id="IPR022711">
    <property type="entry name" value="RNase_Y_N"/>
</dbReference>
<dbReference type="SMART" id="SM00471">
    <property type="entry name" value="HDc"/>
    <property type="match status" value="1"/>
</dbReference>
<evidence type="ECO:0000256" key="3">
    <source>
        <dbReference type="ARBA" id="ARBA00022801"/>
    </source>
</evidence>
<dbReference type="PROSITE" id="PS50084">
    <property type="entry name" value="KH_TYPE_1"/>
    <property type="match status" value="1"/>
</dbReference>
<dbReference type="AlphaFoldDB" id="A0A2A7B994"/>
<dbReference type="InterPro" id="IPR006675">
    <property type="entry name" value="HDIG_dom"/>
</dbReference>
<dbReference type="PANTHER" id="PTHR12826:SF15">
    <property type="entry name" value="RIBONUCLEASE Y"/>
    <property type="match status" value="1"/>
</dbReference>
<dbReference type="EMBL" id="NOUV01000005">
    <property type="protein sequence ID" value="PDX87953.1"/>
    <property type="molecule type" value="Genomic_DNA"/>
</dbReference>
<dbReference type="CDD" id="cd22431">
    <property type="entry name" value="KH-I_RNaseY"/>
    <property type="match status" value="1"/>
</dbReference>
<proteinExistence type="inferred from homology"/>
<evidence type="ECO:0000256" key="5">
    <source>
        <dbReference type="HAMAP-Rule" id="MF_00335"/>
    </source>
</evidence>
<name>A0A2A7B994_9FIRM</name>
<dbReference type="SUPFAM" id="SSF109604">
    <property type="entry name" value="HD-domain/PDEase-like"/>
    <property type="match status" value="1"/>
</dbReference>
<dbReference type="GO" id="GO:0006402">
    <property type="term" value="P:mRNA catabolic process"/>
    <property type="evidence" value="ECO:0007669"/>
    <property type="project" value="UniProtKB-UniRule"/>
</dbReference>
<dbReference type="GO" id="GO:0005886">
    <property type="term" value="C:plasma membrane"/>
    <property type="evidence" value="ECO:0007669"/>
    <property type="project" value="UniProtKB-UniRule"/>
</dbReference>
<dbReference type="InterPro" id="IPR036612">
    <property type="entry name" value="KH_dom_type_1_sf"/>
</dbReference>
<dbReference type="Pfam" id="PF00013">
    <property type="entry name" value="KH_1"/>
    <property type="match status" value="1"/>
</dbReference>
<sequence>MPTIALVLIVAVIAAAAGIGGGYFIGYNNRKKTAEAQIGSAEAEATRLVNEAIKTADQKRKEAVLEAKDEAFRLKAEVDAQKAEADKEIKQRRAEITRQENRIDQKETALDRKTEALEKKEEELKKKNEEADAHLAEVDAIRAKEMERLETLAGLSQEDAREVLLHKVDEELTHEKAVRVAAYETDLKENCDNLARNLIGQAIARCAADHCSETTVSVVPLPSDEMKGRIIGREGRNIRALETATGVDLIIDDTPEAITLSSFDQTRREVARMTLERLIGDGRIHPARIEETVEKCRHDLELQMKREGEKAVMELGIHGLHPDLIKLIGRLKYRTSFGQNALTHSMEVAWLAGLLAGEMGVNVTLARRAGLLHDIGKALDHEIEGSHVQIGVDICRKYKENTQVIHAIEAHHGDVEPKTPLAFIIQACDAISAARPGARRENVESYVKRLENLEEISSSFEGVEQAFAVQAGREVRIMVKPDVISDDQVILLARQIAKKIEDTLDYPGQIKVNVIRESRAVDYAK</sequence>
<keyword evidence="3 5" id="KW-0378">Hydrolase</keyword>
<dbReference type="Gene3D" id="1.10.3210.10">
    <property type="entry name" value="Hypothetical protein af1432"/>
    <property type="match status" value="1"/>
</dbReference>
<dbReference type="CDD" id="cd06503">
    <property type="entry name" value="ATP-synt_Fo_b"/>
    <property type="match status" value="1"/>
</dbReference>
<dbReference type="Pfam" id="PF01966">
    <property type="entry name" value="HD"/>
    <property type="match status" value="1"/>
</dbReference>
<protein>
    <recommendedName>
        <fullName evidence="5 6">Ribonuclease Y</fullName>
        <shortName evidence="5">RNase Y</shortName>
        <ecNumber evidence="5 6">3.1.-.-</ecNumber>
    </recommendedName>
</protein>
<dbReference type="RefSeq" id="WP_097791613.1">
    <property type="nucleotide sequence ID" value="NZ_CABJDF010000002.1"/>
</dbReference>
<dbReference type="NCBIfam" id="TIGR03319">
    <property type="entry name" value="RNase_Y"/>
    <property type="match status" value="1"/>
</dbReference>
<keyword evidence="7" id="KW-0175">Coiled coil</keyword>
<feature type="coiled-coil region" evidence="7">
    <location>
        <begin position="31"/>
        <end position="144"/>
    </location>
</feature>
<dbReference type="SUPFAM" id="SSF54791">
    <property type="entry name" value="Eukaryotic type KH-domain (KH-domain type I)"/>
    <property type="match status" value="1"/>
</dbReference>
<reference evidence="9 10" key="1">
    <citation type="journal article" date="2017" name="Front. Microbiol.">
        <title>New Insights into the Diversity of the Genus Faecalibacterium.</title>
        <authorList>
            <person name="Benevides L."/>
            <person name="Burman S."/>
            <person name="Martin R."/>
            <person name="Robert V."/>
            <person name="Thomas M."/>
            <person name="Miquel S."/>
            <person name="Chain F."/>
            <person name="Sokol H."/>
            <person name="Bermudez-Humaran L.G."/>
            <person name="Morrison M."/>
            <person name="Langella P."/>
            <person name="Azevedo V.A."/>
            <person name="Chatel J.M."/>
            <person name="Soares S."/>
        </authorList>
    </citation>
    <scope>NUCLEOTIDE SEQUENCE [LARGE SCALE GENOMIC DNA]</scope>
    <source>
        <strain evidence="9 10">AHMP21</strain>
    </source>
</reference>
<dbReference type="PROSITE" id="PS51831">
    <property type="entry name" value="HD"/>
    <property type="match status" value="1"/>
</dbReference>
<keyword evidence="2 5" id="KW-0255">Endonuclease</keyword>
<dbReference type="GO" id="GO:0016787">
    <property type="term" value="F:hydrolase activity"/>
    <property type="evidence" value="ECO:0007669"/>
    <property type="project" value="UniProtKB-KW"/>
</dbReference>
<dbReference type="InterPro" id="IPR004088">
    <property type="entry name" value="KH_dom_type_1"/>
</dbReference>
<accession>A0A2A7B994</accession>
<gene>
    <name evidence="5 9" type="primary">rny</name>
    <name evidence="9" type="ORF">CHR60_02740</name>
</gene>
<dbReference type="FunFam" id="1.10.3210.10:FF:000003">
    <property type="entry name" value="Ribonuclease Y"/>
    <property type="match status" value="1"/>
</dbReference>
<dbReference type="NCBIfam" id="TIGR00277">
    <property type="entry name" value="HDIG"/>
    <property type="match status" value="1"/>
</dbReference>
<keyword evidence="4 5" id="KW-0694">RNA-binding</keyword>
<evidence type="ECO:0000256" key="7">
    <source>
        <dbReference type="SAM" id="Coils"/>
    </source>
</evidence>
<dbReference type="SMART" id="SM00322">
    <property type="entry name" value="KH"/>
    <property type="match status" value="1"/>
</dbReference>
<dbReference type="Pfam" id="PF12072">
    <property type="entry name" value="RNase_Y_N"/>
    <property type="match status" value="1"/>
</dbReference>
<dbReference type="EC" id="3.1.-.-" evidence="5 6"/>
<keyword evidence="1 5" id="KW-0540">Nuclease</keyword>
<comment type="caution">
    <text evidence="9">The sequence shown here is derived from an EMBL/GenBank/DDBJ whole genome shotgun (WGS) entry which is preliminary data.</text>
</comment>
<feature type="domain" description="HD" evidence="8">
    <location>
        <begin position="341"/>
        <end position="434"/>
    </location>
</feature>
<dbReference type="GO" id="GO:0004521">
    <property type="term" value="F:RNA endonuclease activity"/>
    <property type="evidence" value="ECO:0007669"/>
    <property type="project" value="UniProtKB-UniRule"/>
</dbReference>
<dbReference type="HAMAP" id="MF_00335">
    <property type="entry name" value="RNase_Y"/>
    <property type="match status" value="1"/>
</dbReference>
<dbReference type="PANTHER" id="PTHR12826">
    <property type="entry name" value="RIBONUCLEASE Y"/>
    <property type="match status" value="1"/>
</dbReference>
<dbReference type="InterPro" id="IPR006674">
    <property type="entry name" value="HD_domain"/>
</dbReference>
<evidence type="ECO:0000313" key="9">
    <source>
        <dbReference type="EMBL" id="PDX87953.1"/>
    </source>
</evidence>
<evidence type="ECO:0000256" key="4">
    <source>
        <dbReference type="ARBA" id="ARBA00022884"/>
    </source>
</evidence>
<dbReference type="InterPro" id="IPR017705">
    <property type="entry name" value="Ribonuclease_Y"/>
</dbReference>
<evidence type="ECO:0000256" key="1">
    <source>
        <dbReference type="ARBA" id="ARBA00022722"/>
    </source>
</evidence>
<evidence type="ECO:0000259" key="8">
    <source>
        <dbReference type="PROSITE" id="PS51831"/>
    </source>
</evidence>
<dbReference type="Proteomes" id="UP000220904">
    <property type="component" value="Unassembled WGS sequence"/>
</dbReference>
<dbReference type="InterPro" id="IPR004087">
    <property type="entry name" value="KH_dom"/>
</dbReference>
<dbReference type="GO" id="GO:0003723">
    <property type="term" value="F:RNA binding"/>
    <property type="evidence" value="ECO:0007669"/>
    <property type="project" value="UniProtKB-UniRule"/>
</dbReference>